<dbReference type="InterPro" id="IPR011335">
    <property type="entry name" value="Restrct_endonuc-II-like"/>
</dbReference>
<reference evidence="3 4" key="1">
    <citation type="submission" date="2024-06" db="EMBL/GenBank/DDBJ databases">
        <title>Sorghum-associated microbial communities from plants grown in Nebraska, USA.</title>
        <authorList>
            <person name="Schachtman D."/>
        </authorList>
    </citation>
    <scope>NUCLEOTIDE SEQUENCE [LARGE SCALE GENOMIC DNA]</scope>
    <source>
        <strain evidence="3 4">2814</strain>
    </source>
</reference>
<dbReference type="Gene3D" id="3.40.1350.10">
    <property type="match status" value="1"/>
</dbReference>
<dbReference type="InterPro" id="IPR011856">
    <property type="entry name" value="tRNA_endonuc-like_dom_sf"/>
</dbReference>
<keyword evidence="3" id="KW-0255">Endonuclease</keyword>
<dbReference type="GO" id="GO:0004519">
    <property type="term" value="F:endonuclease activity"/>
    <property type="evidence" value="ECO:0007669"/>
    <property type="project" value="UniProtKB-KW"/>
</dbReference>
<dbReference type="NCBIfam" id="NF009151">
    <property type="entry name" value="PRK12497.1-5"/>
    <property type="match status" value="1"/>
</dbReference>
<accession>A0ABV2RE11</accession>
<name>A0ABV2RE11_9CAUL</name>
<dbReference type="HAMAP" id="MF_00048">
    <property type="entry name" value="UPF0102"/>
    <property type="match status" value="1"/>
</dbReference>
<dbReference type="InterPro" id="IPR003509">
    <property type="entry name" value="UPF0102_YraN-like"/>
</dbReference>
<dbReference type="EMBL" id="JBEPTF010000002">
    <property type="protein sequence ID" value="MET4684238.1"/>
    <property type="molecule type" value="Genomic_DNA"/>
</dbReference>
<dbReference type="Pfam" id="PF02021">
    <property type="entry name" value="UPF0102"/>
    <property type="match status" value="1"/>
</dbReference>
<evidence type="ECO:0000313" key="3">
    <source>
        <dbReference type="EMBL" id="MET4684238.1"/>
    </source>
</evidence>
<evidence type="ECO:0000313" key="4">
    <source>
        <dbReference type="Proteomes" id="UP001549313"/>
    </source>
</evidence>
<dbReference type="PANTHER" id="PTHR34039">
    <property type="entry name" value="UPF0102 PROTEIN YRAN"/>
    <property type="match status" value="1"/>
</dbReference>
<comment type="caution">
    <text evidence="3">The sequence shown here is derived from an EMBL/GenBank/DDBJ whole genome shotgun (WGS) entry which is preliminary data.</text>
</comment>
<dbReference type="Proteomes" id="UP001549313">
    <property type="component" value="Unassembled WGS sequence"/>
</dbReference>
<evidence type="ECO:0000256" key="1">
    <source>
        <dbReference type="ARBA" id="ARBA00006738"/>
    </source>
</evidence>
<keyword evidence="4" id="KW-1185">Reference proteome</keyword>
<proteinExistence type="inferred from homology"/>
<sequence>MTPRLRPPASSPKPKAGWRQVLGGRSWREGHDAEWLAALWLMLKGYQVLAFRLKGKGGEIDVLARRGPVLAVVEVKRRRTLEAALSALTPAQHDRLLAAGRSLARSRPSLQGLKLRIDMVALAPGRFPRHLRGVEIDDRSG</sequence>
<keyword evidence="3" id="KW-0378">Hydrolase</keyword>
<gene>
    <name evidence="3" type="ORF">ABIE19_002168</name>
</gene>
<evidence type="ECO:0000256" key="2">
    <source>
        <dbReference type="HAMAP-Rule" id="MF_00048"/>
    </source>
</evidence>
<dbReference type="PANTHER" id="PTHR34039:SF1">
    <property type="entry name" value="UPF0102 PROTEIN YRAN"/>
    <property type="match status" value="1"/>
</dbReference>
<protein>
    <recommendedName>
        <fullName evidence="2">UPF0102 protein ABIE19_002168</fullName>
    </recommendedName>
</protein>
<organism evidence="3 4">
    <name type="scientific">Brevundimonas faecalis</name>
    <dbReference type="NCBI Taxonomy" id="947378"/>
    <lineage>
        <taxon>Bacteria</taxon>
        <taxon>Pseudomonadati</taxon>
        <taxon>Pseudomonadota</taxon>
        <taxon>Alphaproteobacteria</taxon>
        <taxon>Caulobacterales</taxon>
        <taxon>Caulobacteraceae</taxon>
        <taxon>Brevundimonas</taxon>
    </lineage>
</organism>
<dbReference type="SUPFAM" id="SSF52980">
    <property type="entry name" value="Restriction endonuclease-like"/>
    <property type="match status" value="1"/>
</dbReference>
<comment type="similarity">
    <text evidence="1 2">Belongs to the UPF0102 family.</text>
</comment>
<keyword evidence="3" id="KW-0540">Nuclease</keyword>